<dbReference type="OrthoDB" id="141732at2157"/>
<evidence type="ECO:0000313" key="2">
    <source>
        <dbReference type="EMBL" id="TGC10610.1"/>
    </source>
</evidence>
<dbReference type="PANTHER" id="PTHR22916:SF3">
    <property type="entry name" value="UDP-GLCNAC:BETAGAL BETA-1,3-N-ACETYLGLUCOSAMINYLTRANSFERASE-LIKE PROTEIN 1"/>
    <property type="match status" value="1"/>
</dbReference>
<organism evidence="2 3">
    <name type="scientific">Methanolobus halotolerans</name>
    <dbReference type="NCBI Taxonomy" id="2052935"/>
    <lineage>
        <taxon>Archaea</taxon>
        <taxon>Methanobacteriati</taxon>
        <taxon>Methanobacteriota</taxon>
        <taxon>Stenosarchaea group</taxon>
        <taxon>Methanomicrobia</taxon>
        <taxon>Methanosarcinales</taxon>
        <taxon>Methanosarcinaceae</taxon>
        <taxon>Methanolobus</taxon>
    </lineage>
</organism>
<keyword evidence="2" id="KW-0808">Transferase</keyword>
<dbReference type="Pfam" id="PF00535">
    <property type="entry name" value="Glycos_transf_2"/>
    <property type="match status" value="1"/>
</dbReference>
<keyword evidence="3" id="KW-1185">Reference proteome</keyword>
<gene>
    <name evidence="2" type="ORF">CUN85_03725</name>
</gene>
<accession>A0A4E0PYL1</accession>
<sequence>MTPEISVIMASYNSEKYLSESIQSILDQTFEEFEFLIINDCSTDNSLHIIDEHAKQDDRIFLIDNKANLGLTKSLNLGLKEAKGKYIARIDSDDIALPERLRIQYDFLEQNRDVFLVGSGAYTIDENGSIRTKIKPSTEVKDIKKKLSVQNCLSHPTIMFRNEGFMYREKFVYAQDYDFYLILLSNNKKIANIFEPLIKYRINPDAISWSKKSKQNYFALTANEFYHKRLKYGKDEYAKFDPNKILSIDVKNSTNEFVLKSEIEVKFKLNEFGEVRELCKKFFWLYGFDNELLIYYLLSFTGKNFINAMRNILFN</sequence>
<feature type="domain" description="Glycosyltransferase 2-like" evidence="1">
    <location>
        <begin position="6"/>
        <end position="160"/>
    </location>
</feature>
<dbReference type="EMBL" id="PGGK01000003">
    <property type="protein sequence ID" value="TGC10610.1"/>
    <property type="molecule type" value="Genomic_DNA"/>
</dbReference>
<protein>
    <submittedName>
        <fullName evidence="2">Glycosyl transferase family 2</fullName>
    </submittedName>
</protein>
<dbReference type="SUPFAM" id="SSF53448">
    <property type="entry name" value="Nucleotide-diphospho-sugar transferases"/>
    <property type="match status" value="1"/>
</dbReference>
<reference evidence="2 3" key="1">
    <citation type="submission" date="2017-11" db="EMBL/GenBank/DDBJ databases">
        <title>Isolation and Characterization of Methanogenic Archaea from Saline Meromictic Lake at Siberia.</title>
        <authorList>
            <person name="Shen Y."/>
            <person name="Huang H.-H."/>
            <person name="Lai M.-C."/>
            <person name="Chen S.-C."/>
        </authorList>
    </citation>
    <scope>NUCLEOTIDE SEQUENCE [LARGE SCALE GENOMIC DNA]</scope>
    <source>
        <strain evidence="2 3">SY-01</strain>
    </source>
</reference>
<dbReference type="InterPro" id="IPR001173">
    <property type="entry name" value="Glyco_trans_2-like"/>
</dbReference>
<dbReference type="InterPro" id="IPR029044">
    <property type="entry name" value="Nucleotide-diphossugar_trans"/>
</dbReference>
<evidence type="ECO:0000313" key="3">
    <source>
        <dbReference type="Proteomes" id="UP000297295"/>
    </source>
</evidence>
<name>A0A4E0PYL1_9EURY</name>
<dbReference type="Gene3D" id="3.90.550.10">
    <property type="entry name" value="Spore Coat Polysaccharide Biosynthesis Protein SpsA, Chain A"/>
    <property type="match status" value="1"/>
</dbReference>
<proteinExistence type="predicted"/>
<dbReference type="Proteomes" id="UP000297295">
    <property type="component" value="Unassembled WGS sequence"/>
</dbReference>
<dbReference type="GO" id="GO:0016758">
    <property type="term" value="F:hexosyltransferase activity"/>
    <property type="evidence" value="ECO:0007669"/>
    <property type="project" value="UniProtKB-ARBA"/>
</dbReference>
<comment type="caution">
    <text evidence="2">The sequence shown here is derived from an EMBL/GenBank/DDBJ whole genome shotgun (WGS) entry which is preliminary data.</text>
</comment>
<dbReference type="RefSeq" id="WP_135388990.1">
    <property type="nucleotide sequence ID" value="NZ_PGGK01000003.1"/>
</dbReference>
<dbReference type="AlphaFoldDB" id="A0A4E0PYL1"/>
<dbReference type="PANTHER" id="PTHR22916">
    <property type="entry name" value="GLYCOSYLTRANSFERASE"/>
    <property type="match status" value="1"/>
</dbReference>
<evidence type="ECO:0000259" key="1">
    <source>
        <dbReference type="Pfam" id="PF00535"/>
    </source>
</evidence>